<proteinExistence type="predicted"/>
<evidence type="ECO:0000256" key="4">
    <source>
        <dbReference type="ARBA" id="ARBA00023277"/>
    </source>
</evidence>
<dbReference type="NCBIfam" id="TIGR01509">
    <property type="entry name" value="HAD-SF-IA-v3"/>
    <property type="match status" value="1"/>
</dbReference>
<dbReference type="EMBL" id="FMSV02000072">
    <property type="protein sequence ID" value="SEH04662.1"/>
    <property type="molecule type" value="Genomic_DNA"/>
</dbReference>
<evidence type="ECO:0000313" key="5">
    <source>
        <dbReference type="EMBL" id="SEH04662.1"/>
    </source>
</evidence>
<dbReference type="PRINTS" id="PR00413">
    <property type="entry name" value="HADHALOGNASE"/>
</dbReference>
<dbReference type="OrthoDB" id="9776368at2"/>
<keyword evidence="4" id="KW-0119">Carbohydrate metabolism</keyword>
<keyword evidence="3" id="KW-0460">Magnesium</keyword>
<evidence type="ECO:0000256" key="1">
    <source>
        <dbReference type="ARBA" id="ARBA00022723"/>
    </source>
</evidence>
<dbReference type="InterPro" id="IPR006439">
    <property type="entry name" value="HAD-SF_hydro_IA"/>
</dbReference>
<dbReference type="InterPro" id="IPR023198">
    <property type="entry name" value="PGP-like_dom2"/>
</dbReference>
<dbReference type="InterPro" id="IPR050155">
    <property type="entry name" value="HAD-like_hydrolase_sf"/>
</dbReference>
<dbReference type="SFLD" id="SFLDG01129">
    <property type="entry name" value="C1.5:_HAD__Beta-PGM__Phosphata"/>
    <property type="match status" value="1"/>
</dbReference>
<keyword evidence="1" id="KW-0479">Metal-binding</keyword>
<keyword evidence="6" id="KW-1185">Reference proteome</keyword>
<dbReference type="Gene3D" id="1.10.150.240">
    <property type="entry name" value="Putative phosphatase, domain 2"/>
    <property type="match status" value="1"/>
</dbReference>
<organism evidence="5 6">
    <name type="scientific">Candidatus Venteria ishoeyi</name>
    <dbReference type="NCBI Taxonomy" id="1899563"/>
    <lineage>
        <taxon>Bacteria</taxon>
        <taxon>Pseudomonadati</taxon>
        <taxon>Pseudomonadota</taxon>
        <taxon>Gammaproteobacteria</taxon>
        <taxon>Thiotrichales</taxon>
        <taxon>Thiotrichaceae</taxon>
        <taxon>Venteria</taxon>
    </lineage>
</organism>
<evidence type="ECO:0000256" key="2">
    <source>
        <dbReference type="ARBA" id="ARBA00022801"/>
    </source>
</evidence>
<dbReference type="GO" id="GO:0006281">
    <property type="term" value="P:DNA repair"/>
    <property type="evidence" value="ECO:0007669"/>
    <property type="project" value="TreeGrafter"/>
</dbReference>
<keyword evidence="2 5" id="KW-0378">Hydrolase</keyword>
<dbReference type="InterPro" id="IPR036412">
    <property type="entry name" value="HAD-like_sf"/>
</dbReference>
<dbReference type="Proteomes" id="UP000236724">
    <property type="component" value="Unassembled WGS sequence"/>
</dbReference>
<name>A0A1H6F3K3_9GAMM</name>
<dbReference type="AlphaFoldDB" id="A0A1H6F3K3"/>
<dbReference type="NCBIfam" id="TIGR01549">
    <property type="entry name" value="HAD-SF-IA-v1"/>
    <property type="match status" value="1"/>
</dbReference>
<gene>
    <name evidence="5" type="primary">gph_1</name>
    <name evidence="5" type="ORF">MBHS_00511</name>
</gene>
<dbReference type="PANTHER" id="PTHR43434:SF23">
    <property type="entry name" value="PHOSPHOGLYCOLATE PHOSPHATASE"/>
    <property type="match status" value="1"/>
</dbReference>
<dbReference type="InterPro" id="IPR041492">
    <property type="entry name" value="HAD_2"/>
</dbReference>
<sequence length="222" mass="24455">MSKNTNLRWHSILFDLDGTLIDTSQDLAAALNTVLQSKGRDPLPYQTIRPWVSYGGKFMIAQAFAYPFGDSIIDPLWEHLVADYRQNIAVHSRLFQGMDRVLEQIESAGNNWGIVTNKASWLTNPLLIALNLDKRSGCTVSADSLIAKKPHPLPLLYAAEQLGSAPEDCLYIGDAQRDIEAGQRAGMDTAVALFGYLEADAKPQAWGADWLLDSPQALAEIL</sequence>
<dbReference type="PANTHER" id="PTHR43434">
    <property type="entry name" value="PHOSPHOGLYCOLATE PHOSPHATASE"/>
    <property type="match status" value="1"/>
</dbReference>
<dbReference type="SFLD" id="SFLDG01135">
    <property type="entry name" value="C1.5.6:_HAD__Beta-PGM__Phospha"/>
    <property type="match status" value="1"/>
</dbReference>
<dbReference type="InterPro" id="IPR023214">
    <property type="entry name" value="HAD_sf"/>
</dbReference>
<dbReference type="SUPFAM" id="SSF56784">
    <property type="entry name" value="HAD-like"/>
    <property type="match status" value="1"/>
</dbReference>
<protein>
    <submittedName>
        <fullName evidence="5">Phosphoglycolate phosphatase</fullName>
        <ecNumber evidence="5">3.1.3.18</ecNumber>
    </submittedName>
</protein>
<dbReference type="SFLD" id="SFLDS00003">
    <property type="entry name" value="Haloacid_Dehalogenase"/>
    <property type="match status" value="1"/>
</dbReference>
<accession>A0A1H6F3K3</accession>
<evidence type="ECO:0000313" key="6">
    <source>
        <dbReference type="Proteomes" id="UP000236724"/>
    </source>
</evidence>
<dbReference type="EC" id="3.1.3.18" evidence="5"/>
<evidence type="ECO:0000256" key="3">
    <source>
        <dbReference type="ARBA" id="ARBA00022842"/>
    </source>
</evidence>
<dbReference type="GO" id="GO:0005829">
    <property type="term" value="C:cytosol"/>
    <property type="evidence" value="ECO:0007669"/>
    <property type="project" value="TreeGrafter"/>
</dbReference>
<reference evidence="5 6" key="1">
    <citation type="submission" date="2016-10" db="EMBL/GenBank/DDBJ databases">
        <authorList>
            <person name="de Groot N.N."/>
        </authorList>
    </citation>
    <scope>NUCLEOTIDE SEQUENCE [LARGE SCALE GENOMIC DNA]</scope>
    <source>
        <strain evidence="5">MBHS1</strain>
    </source>
</reference>
<dbReference type="GO" id="GO:0008967">
    <property type="term" value="F:phosphoglycolate phosphatase activity"/>
    <property type="evidence" value="ECO:0007669"/>
    <property type="project" value="UniProtKB-EC"/>
</dbReference>
<dbReference type="RefSeq" id="WP_103918700.1">
    <property type="nucleotide sequence ID" value="NZ_FMSV02000072.1"/>
</dbReference>
<dbReference type="Pfam" id="PF13419">
    <property type="entry name" value="HAD_2"/>
    <property type="match status" value="1"/>
</dbReference>
<dbReference type="GO" id="GO:0046872">
    <property type="term" value="F:metal ion binding"/>
    <property type="evidence" value="ECO:0007669"/>
    <property type="project" value="UniProtKB-KW"/>
</dbReference>
<dbReference type="Gene3D" id="3.40.50.1000">
    <property type="entry name" value="HAD superfamily/HAD-like"/>
    <property type="match status" value="1"/>
</dbReference>